<dbReference type="SMART" id="SM00228">
    <property type="entry name" value="PDZ"/>
    <property type="match status" value="1"/>
</dbReference>
<keyword evidence="1" id="KW-0732">Signal</keyword>
<proteinExistence type="predicted"/>
<accession>A0A518D2W3</accession>
<evidence type="ECO:0000256" key="1">
    <source>
        <dbReference type="SAM" id="SignalP"/>
    </source>
</evidence>
<dbReference type="InterPro" id="IPR036034">
    <property type="entry name" value="PDZ_sf"/>
</dbReference>
<dbReference type="InterPro" id="IPR008930">
    <property type="entry name" value="Terpenoid_cyclase/PrenylTrfase"/>
</dbReference>
<reference evidence="3 4" key="1">
    <citation type="submission" date="2019-02" db="EMBL/GenBank/DDBJ databases">
        <title>Deep-cultivation of Planctomycetes and their phenomic and genomic characterization uncovers novel biology.</title>
        <authorList>
            <person name="Wiegand S."/>
            <person name="Jogler M."/>
            <person name="Boedeker C."/>
            <person name="Pinto D."/>
            <person name="Vollmers J."/>
            <person name="Rivas-Marin E."/>
            <person name="Kohn T."/>
            <person name="Peeters S.H."/>
            <person name="Heuer A."/>
            <person name="Rast P."/>
            <person name="Oberbeckmann S."/>
            <person name="Bunk B."/>
            <person name="Jeske O."/>
            <person name="Meyerdierks A."/>
            <person name="Storesund J.E."/>
            <person name="Kallscheuer N."/>
            <person name="Luecker S."/>
            <person name="Lage O.M."/>
            <person name="Pohl T."/>
            <person name="Merkel B.J."/>
            <person name="Hornburger P."/>
            <person name="Mueller R.-W."/>
            <person name="Bruemmer F."/>
            <person name="Labrenz M."/>
            <person name="Spormann A.M."/>
            <person name="Op den Camp H."/>
            <person name="Overmann J."/>
            <person name="Amann R."/>
            <person name="Jetten M.S.M."/>
            <person name="Mascher T."/>
            <person name="Medema M.H."/>
            <person name="Devos D.P."/>
            <person name="Kaster A.-K."/>
            <person name="Ovreas L."/>
            <person name="Rohde M."/>
            <person name="Galperin M.Y."/>
            <person name="Jogler C."/>
        </authorList>
    </citation>
    <scope>NUCLEOTIDE SEQUENCE [LARGE SCALE GENOMIC DNA]</scope>
    <source>
        <strain evidence="3 4">Pla163</strain>
    </source>
</reference>
<dbReference type="InterPro" id="IPR041489">
    <property type="entry name" value="PDZ_6"/>
</dbReference>
<dbReference type="Pfam" id="PF17820">
    <property type="entry name" value="PDZ_6"/>
    <property type="match status" value="1"/>
</dbReference>
<feature type="domain" description="PDZ" evidence="2">
    <location>
        <begin position="47"/>
        <end position="145"/>
    </location>
</feature>
<organism evidence="3 4">
    <name type="scientific">Rohdeia mirabilis</name>
    <dbReference type="NCBI Taxonomy" id="2528008"/>
    <lineage>
        <taxon>Bacteria</taxon>
        <taxon>Pseudomonadati</taxon>
        <taxon>Planctomycetota</taxon>
        <taxon>Planctomycetia</taxon>
        <taxon>Planctomycetia incertae sedis</taxon>
        <taxon>Rohdeia</taxon>
    </lineage>
</organism>
<feature type="signal peptide" evidence="1">
    <location>
        <begin position="1"/>
        <end position="26"/>
    </location>
</feature>
<dbReference type="InterPro" id="IPR001478">
    <property type="entry name" value="PDZ"/>
</dbReference>
<evidence type="ECO:0000313" key="3">
    <source>
        <dbReference type="EMBL" id="QDU85821.1"/>
    </source>
</evidence>
<dbReference type="Gene3D" id="2.30.42.10">
    <property type="match status" value="1"/>
</dbReference>
<dbReference type="Proteomes" id="UP000319342">
    <property type="component" value="Chromosome"/>
</dbReference>
<name>A0A518D2W3_9BACT</name>
<dbReference type="SUPFAM" id="SSF50156">
    <property type="entry name" value="PDZ domain-like"/>
    <property type="match status" value="1"/>
</dbReference>
<evidence type="ECO:0000313" key="4">
    <source>
        <dbReference type="Proteomes" id="UP000319342"/>
    </source>
</evidence>
<gene>
    <name evidence="3" type="ORF">Pla163_29620</name>
</gene>
<dbReference type="AlphaFoldDB" id="A0A518D2W3"/>
<dbReference type="OrthoDB" id="9792183at2"/>
<protein>
    <recommendedName>
        <fullName evidence="2">PDZ domain-containing protein</fullName>
    </recommendedName>
</protein>
<sequence length="508" mass="52453" precursor="true">MSTGSMLLRLLIVLAALVHCAAPATAQGWPFGAGGQGQRGGDYWNLGPLGAKAETGAVSTVAADATGRTSVSGDVPFLDGGPAELVLAVVDPEGPAGRAGLTVGDVITGIGGKRFKEDESLEALADALVKARAKGEIELAVEKNGEKSRVTITLPLGPEVGIVDKDPLSEEARRAAQGFALRFLAGEQAEDGGLPAGLSGGTGRVVNASLAGLAWISGGSTLEAGDFAENLVEAVGFVCAQMEEKMGQELPRTDPGVANWDQSNWSLVYAGLFLGEVHALAPSDRVKDVLAFIASDLVLRQEKSGGYAHGPGGPNALDYIELNIVGSLALMAFGAAERAGVEIDEDAVDRLVEYLDDSSSGGGVGYSTGDGQQGMGNIARSAATWRGMVLVGRGKDGFAKQTKNYAKKEATNFLGGHASLMQHIFFGGIAAAALGGSDLKKWYGAMEREFVLAQAHDGSYQPRPFQETANLNSNGDVTMGTAWTTASWAILLALDFEDGGLPLMVGAD</sequence>
<dbReference type="SUPFAM" id="SSF48239">
    <property type="entry name" value="Terpenoid cyclases/Protein prenyltransferases"/>
    <property type="match status" value="1"/>
</dbReference>
<feature type="chain" id="PRO_5021757334" description="PDZ domain-containing protein" evidence="1">
    <location>
        <begin position="27"/>
        <end position="508"/>
    </location>
</feature>
<evidence type="ECO:0000259" key="2">
    <source>
        <dbReference type="SMART" id="SM00228"/>
    </source>
</evidence>
<keyword evidence="4" id="KW-1185">Reference proteome</keyword>
<dbReference type="EMBL" id="CP036290">
    <property type="protein sequence ID" value="QDU85821.1"/>
    <property type="molecule type" value="Genomic_DNA"/>
</dbReference>